<dbReference type="InterPro" id="IPR025885">
    <property type="entry name" value="PapC_N"/>
</dbReference>
<evidence type="ECO:0000313" key="12">
    <source>
        <dbReference type="EMBL" id="OAT48231.1"/>
    </source>
</evidence>
<dbReference type="AlphaFoldDB" id="A0AAJ3LUS4"/>
<dbReference type="Gene3D" id="2.60.40.2070">
    <property type="match status" value="1"/>
</dbReference>
<protein>
    <submittedName>
        <fullName evidence="12">Fimbrial usher protein</fullName>
    </submittedName>
</protein>
<keyword evidence="5 9" id="KW-0812">Transmembrane</keyword>
<dbReference type="Pfam" id="PF00577">
    <property type="entry name" value="Usher"/>
    <property type="match status" value="1"/>
</dbReference>
<keyword evidence="7 9" id="KW-0472">Membrane</keyword>
<dbReference type="InterPro" id="IPR000015">
    <property type="entry name" value="Fimb_usher"/>
</dbReference>
<comment type="similarity">
    <text evidence="2 9">Belongs to the fimbrial export usher family.</text>
</comment>
<evidence type="ECO:0000256" key="5">
    <source>
        <dbReference type="ARBA" id="ARBA00022692"/>
    </source>
</evidence>
<evidence type="ECO:0000259" key="11">
    <source>
        <dbReference type="Pfam" id="PF13954"/>
    </source>
</evidence>
<dbReference type="InterPro" id="IPR025949">
    <property type="entry name" value="PapC-like_C"/>
</dbReference>
<name>A0AAJ3LUS4_PROHU</name>
<dbReference type="PROSITE" id="PS01151">
    <property type="entry name" value="FIMBRIAL_USHER"/>
    <property type="match status" value="1"/>
</dbReference>
<evidence type="ECO:0000256" key="1">
    <source>
        <dbReference type="ARBA" id="ARBA00004571"/>
    </source>
</evidence>
<dbReference type="PANTHER" id="PTHR30451:SF10">
    <property type="entry name" value="OUTER MEMBRANE USHER PROTEIN YFCU-RELATED"/>
    <property type="match status" value="1"/>
</dbReference>
<gene>
    <name evidence="12" type="ORF">M997_1167</name>
</gene>
<accession>A0AAJ3LUS4</accession>
<dbReference type="Gene3D" id="2.60.40.2610">
    <property type="entry name" value="Outer membrane usher protein FimD, plug domain"/>
    <property type="match status" value="1"/>
</dbReference>
<dbReference type="EMBL" id="LXEV01000017">
    <property type="protein sequence ID" value="OAT48231.1"/>
    <property type="molecule type" value="Genomic_DNA"/>
</dbReference>
<dbReference type="Pfam" id="PF13954">
    <property type="entry name" value="PapC_N"/>
    <property type="match status" value="1"/>
</dbReference>
<feature type="domain" description="PapC-like C-terminal" evidence="10">
    <location>
        <begin position="778"/>
        <end position="833"/>
    </location>
</feature>
<evidence type="ECO:0000256" key="9">
    <source>
        <dbReference type="RuleBase" id="RU003884"/>
    </source>
</evidence>
<dbReference type="GO" id="GO:0015473">
    <property type="term" value="F:fimbrial usher porin activity"/>
    <property type="evidence" value="ECO:0007669"/>
    <property type="project" value="InterPro"/>
</dbReference>
<evidence type="ECO:0000313" key="13">
    <source>
        <dbReference type="Proteomes" id="UP000078250"/>
    </source>
</evidence>
<keyword evidence="9" id="KW-1029">Fimbrium biogenesis</keyword>
<dbReference type="PANTHER" id="PTHR30451">
    <property type="entry name" value="OUTER MEMBRANE USHER PROTEIN"/>
    <property type="match status" value="1"/>
</dbReference>
<comment type="subcellular location">
    <subcellularLocation>
        <location evidence="1 9">Cell outer membrane</location>
        <topology evidence="1 9">Multi-pass membrane protein</topology>
    </subcellularLocation>
</comment>
<evidence type="ECO:0000256" key="4">
    <source>
        <dbReference type="ARBA" id="ARBA00022452"/>
    </source>
</evidence>
<dbReference type="FunFam" id="2.60.40.3110:FF:000001">
    <property type="entry name" value="Putative fimbrial outer membrane usher"/>
    <property type="match status" value="1"/>
</dbReference>
<dbReference type="Pfam" id="PF13953">
    <property type="entry name" value="PapC_C"/>
    <property type="match status" value="1"/>
</dbReference>
<keyword evidence="13" id="KW-1185">Reference proteome</keyword>
<keyword evidence="3 9" id="KW-0813">Transport</keyword>
<dbReference type="Gene3D" id="2.60.40.3110">
    <property type="match status" value="1"/>
</dbReference>
<dbReference type="GO" id="GO:0009279">
    <property type="term" value="C:cell outer membrane"/>
    <property type="evidence" value="ECO:0007669"/>
    <property type="project" value="UniProtKB-SubCell"/>
</dbReference>
<sequence length="879" mass="97290">MGRVGLFMAKSFKTVCLGTEKKKKQYAIRPVAALIYLIISGISSSALANSDIEFNADILDLKDKQNIDLSDFSRAGYIMPGKYEFIVRVNNNELADIYNIEYIVPENDPKASEPCLPPELVHQLGLKPEWAEKVKFNDDGTCLDISSLPGMTVSASLGSGNLLLTIPQAYLEYSAPNWDPPSRWDNGISGLIFDYNVNANVTNPANGKQQQQLTGMGTMGANLGVWRFRADWQGSYRHVTGVPDSTENNWKWSQYYLYRAITEWGARLVMGETFSRSDIFDNFRFTGINLATDDNMLPPNLRGYAPEVTGVAKTNAKVTISQQGRVIYETQVAPGPFRIQDINDAVSGKLDVRVEEQDGSVQEFQMDTASIPYLTRPGRVQYKISAGKPSDIDHNTEGPVFGMGEFSWGISNGWSLYGGSLVSGDYNSAAIGIGRDLMALGAISFDATHSWARIPSDDKRYHGGSYRLSYSKRFEAINGQVTFAGYRFSERDFMSMNQYLDRRYRDGTEDHNKELYTIMFSKQFPEWGLSAYLNYSHQTYWNKPNNDSYNLSLAKTMDIGSYKNINISMSAFRNKFNGTNDNGLYMNVSMPWSDRATISYNTVINRHGNSHNVSYYDRLDENNSYRLGTGISSNGKASADGYYLHYADAALVTASASYIDGEHTSAALSLQGGATLTPEGGALHRINRTGSTRLLVDTDGIADVPVKSIGAISRSNYFGKAVLPDINDYYRSSASIDLEQLPDNVEALRSIQQLTLTEGSIGYRRFDVVTGQKAMAVIRLKDGTYPPFGASVTTEKGRELGIVNDGGNVYLSGINTDERLLVRWNGQEQCQIRIPTLVDGQFMTSLLLTCGDGTASSGTVDKKAEPLLSQPQLTTIESK</sequence>
<dbReference type="InterPro" id="IPR042186">
    <property type="entry name" value="FimD_plug_dom"/>
</dbReference>
<evidence type="ECO:0000256" key="6">
    <source>
        <dbReference type="ARBA" id="ARBA00022729"/>
    </source>
</evidence>
<evidence type="ECO:0000256" key="2">
    <source>
        <dbReference type="ARBA" id="ARBA00008064"/>
    </source>
</evidence>
<dbReference type="SUPFAM" id="SSF141729">
    <property type="entry name" value="FimD N-terminal domain-like"/>
    <property type="match status" value="1"/>
</dbReference>
<dbReference type="InterPro" id="IPR043142">
    <property type="entry name" value="PapC-like_C_sf"/>
</dbReference>
<dbReference type="Gene3D" id="3.10.20.410">
    <property type="match status" value="1"/>
</dbReference>
<evidence type="ECO:0000259" key="10">
    <source>
        <dbReference type="Pfam" id="PF13953"/>
    </source>
</evidence>
<dbReference type="NCBIfam" id="NF011812">
    <property type="entry name" value="PRK15284.1"/>
    <property type="match status" value="1"/>
</dbReference>
<dbReference type="Proteomes" id="UP000078250">
    <property type="component" value="Unassembled WGS sequence"/>
</dbReference>
<keyword evidence="8 9" id="KW-0998">Cell outer membrane</keyword>
<dbReference type="InterPro" id="IPR037224">
    <property type="entry name" value="PapC_N_sf"/>
</dbReference>
<keyword evidence="6" id="KW-0732">Signal</keyword>
<evidence type="ECO:0000256" key="8">
    <source>
        <dbReference type="ARBA" id="ARBA00023237"/>
    </source>
</evidence>
<dbReference type="InterPro" id="IPR018030">
    <property type="entry name" value="Fimbrial_membr_usher_CS"/>
</dbReference>
<organism evidence="12 13">
    <name type="scientific">Proteus hauseri ATCC 700826</name>
    <dbReference type="NCBI Taxonomy" id="1354271"/>
    <lineage>
        <taxon>Bacteria</taxon>
        <taxon>Pseudomonadati</taxon>
        <taxon>Pseudomonadota</taxon>
        <taxon>Gammaproteobacteria</taxon>
        <taxon>Enterobacterales</taxon>
        <taxon>Morganellaceae</taxon>
        <taxon>Proteus</taxon>
    </lineage>
</organism>
<evidence type="ECO:0000256" key="7">
    <source>
        <dbReference type="ARBA" id="ARBA00023136"/>
    </source>
</evidence>
<dbReference type="GO" id="GO:0009297">
    <property type="term" value="P:pilus assembly"/>
    <property type="evidence" value="ECO:0007669"/>
    <property type="project" value="InterPro"/>
</dbReference>
<comment type="caution">
    <text evidence="12">The sequence shown here is derived from an EMBL/GenBank/DDBJ whole genome shotgun (WGS) entry which is preliminary data.</text>
</comment>
<keyword evidence="4" id="KW-1134">Transmembrane beta strand</keyword>
<evidence type="ECO:0000256" key="3">
    <source>
        <dbReference type="ARBA" id="ARBA00022448"/>
    </source>
</evidence>
<reference evidence="12 13" key="1">
    <citation type="submission" date="2016-04" db="EMBL/GenBank/DDBJ databases">
        <title>ATOL: Assembling a taxonomically balanced genome-scale reconstruction of the evolutionary history of the Enterobacteriaceae.</title>
        <authorList>
            <person name="Plunkett G.III."/>
            <person name="Neeno-Eckwall E.C."/>
            <person name="Glasner J.D."/>
            <person name="Perna N.T."/>
        </authorList>
    </citation>
    <scope>NUCLEOTIDE SEQUENCE [LARGE SCALE GENOMIC DNA]</scope>
    <source>
        <strain evidence="12 13">ATCC 700826</strain>
    </source>
</reference>
<proteinExistence type="inferred from homology"/>
<feature type="domain" description="PapC N-terminal" evidence="11">
    <location>
        <begin position="53"/>
        <end position="199"/>
    </location>
</feature>